<protein>
    <recommendedName>
        <fullName evidence="6">PhoH-like protein</fullName>
    </recommendedName>
</protein>
<keyword evidence="5" id="KW-0067">ATP-binding</keyword>
<evidence type="ECO:0000256" key="2">
    <source>
        <dbReference type="ARBA" id="ARBA00010393"/>
    </source>
</evidence>
<dbReference type="STRING" id="655353.SAMN04488056_105172"/>
<comment type="similarity">
    <text evidence="2">Belongs to the PhoH family.</text>
</comment>
<reference evidence="9 10" key="1">
    <citation type="submission" date="2016-10" db="EMBL/GenBank/DDBJ databases">
        <authorList>
            <person name="de Groot N.N."/>
        </authorList>
    </citation>
    <scope>NUCLEOTIDE SEQUENCE [LARGE SCALE GENOMIC DNA]</scope>
    <source>
        <strain evidence="9 10">CGMCC 1.9157</strain>
    </source>
</reference>
<keyword evidence="10" id="KW-1185">Reference proteome</keyword>
<dbReference type="AlphaFoldDB" id="A0A1I5GU79"/>
<dbReference type="GO" id="GO:0005829">
    <property type="term" value="C:cytosol"/>
    <property type="evidence" value="ECO:0007669"/>
    <property type="project" value="TreeGrafter"/>
</dbReference>
<feature type="region of interest" description="Disordered" evidence="7">
    <location>
        <begin position="1"/>
        <end position="33"/>
    </location>
</feature>
<dbReference type="SUPFAM" id="SSF52540">
    <property type="entry name" value="P-loop containing nucleoside triphosphate hydrolases"/>
    <property type="match status" value="1"/>
</dbReference>
<feature type="compositionally biased region" description="Basic and acidic residues" evidence="7">
    <location>
        <begin position="1"/>
        <end position="17"/>
    </location>
</feature>
<feature type="region of interest" description="Disordered" evidence="7">
    <location>
        <begin position="389"/>
        <end position="410"/>
    </location>
</feature>
<dbReference type="Gene3D" id="3.40.50.300">
    <property type="entry name" value="P-loop containing nucleotide triphosphate hydrolases"/>
    <property type="match status" value="1"/>
</dbReference>
<evidence type="ECO:0000256" key="6">
    <source>
        <dbReference type="ARBA" id="ARBA00039970"/>
    </source>
</evidence>
<organism evidence="9 10">
    <name type="scientific">Cohaesibacter marisflavi</name>
    <dbReference type="NCBI Taxonomy" id="655353"/>
    <lineage>
        <taxon>Bacteria</taxon>
        <taxon>Pseudomonadati</taxon>
        <taxon>Pseudomonadota</taxon>
        <taxon>Alphaproteobacteria</taxon>
        <taxon>Hyphomicrobiales</taxon>
        <taxon>Cohaesibacteraceae</taxon>
    </lineage>
</organism>
<keyword evidence="4" id="KW-0547">Nucleotide-binding</keyword>
<evidence type="ECO:0000259" key="8">
    <source>
        <dbReference type="Pfam" id="PF02562"/>
    </source>
</evidence>
<dbReference type="Pfam" id="PF02562">
    <property type="entry name" value="PhoH"/>
    <property type="match status" value="1"/>
</dbReference>
<sequence>MSDQHRDKSKNRKENRSKPQKHSGFKKSWDPAASQATTAASDMGHIVLSYDDNRLAADLFGEYDQNLARIEQKLGVEAIARGNRVTIKGPGDLCDDAKRALDSLYFRLQEGEVIEQADVDGAIRMAQASDEQLVLPEVMPERNESAGKINFAQIATRKKKLTARTATQDAYIRAMDRADLIFGTGPAGTGKTYLAVAYAAALLERGVVERIILSRPAVEAGERLGFLPGDMKEKVDPYLRPLYDALYDMMPSDKVEREIEAKIIEIAPLAFMRGRTLSNAVVILDEAQNTTSMQMKMFLTRLGENSKMIITGDPSQIDLPSGEQSGLVQAMELLADIPSIVRVQFTAQDVVRHELVARIVNAYDEDARRRAKARQVLGRERFHKREVEEHLTAADYNPAAPEEIYDEAEE</sequence>
<gene>
    <name evidence="9" type="ORF">SAMN04488056_105172</name>
</gene>
<comment type="subcellular location">
    <subcellularLocation>
        <location evidence="1">Cytoplasm</location>
    </subcellularLocation>
</comment>
<feature type="domain" description="PhoH-like protein" evidence="8">
    <location>
        <begin position="161"/>
        <end position="364"/>
    </location>
</feature>
<proteinExistence type="inferred from homology"/>
<evidence type="ECO:0000313" key="9">
    <source>
        <dbReference type="EMBL" id="SFO39396.1"/>
    </source>
</evidence>
<dbReference type="InterPro" id="IPR051451">
    <property type="entry name" value="PhoH2-like"/>
</dbReference>
<evidence type="ECO:0000256" key="7">
    <source>
        <dbReference type="SAM" id="MobiDB-lite"/>
    </source>
</evidence>
<dbReference type="Proteomes" id="UP000199236">
    <property type="component" value="Unassembled WGS sequence"/>
</dbReference>
<dbReference type="InterPro" id="IPR003714">
    <property type="entry name" value="PhoH"/>
</dbReference>
<name>A0A1I5GU79_9HYPH</name>
<dbReference type="InterPro" id="IPR027417">
    <property type="entry name" value="P-loop_NTPase"/>
</dbReference>
<dbReference type="GO" id="GO:0005524">
    <property type="term" value="F:ATP binding"/>
    <property type="evidence" value="ECO:0007669"/>
    <property type="project" value="UniProtKB-KW"/>
</dbReference>
<accession>A0A1I5GU79</accession>
<dbReference type="EMBL" id="FOVR01000005">
    <property type="protein sequence ID" value="SFO39396.1"/>
    <property type="molecule type" value="Genomic_DNA"/>
</dbReference>
<evidence type="ECO:0000256" key="1">
    <source>
        <dbReference type="ARBA" id="ARBA00004496"/>
    </source>
</evidence>
<dbReference type="FunFam" id="3.40.50.300:FF:000013">
    <property type="entry name" value="PhoH family ATPase"/>
    <property type="match status" value="1"/>
</dbReference>
<dbReference type="PANTHER" id="PTHR30473">
    <property type="entry name" value="PROTEIN PHOH"/>
    <property type="match status" value="1"/>
</dbReference>
<dbReference type="PANTHER" id="PTHR30473:SF1">
    <property type="entry name" value="PHOH-LIKE PROTEIN"/>
    <property type="match status" value="1"/>
</dbReference>
<keyword evidence="3" id="KW-0963">Cytoplasm</keyword>
<evidence type="ECO:0000313" key="10">
    <source>
        <dbReference type="Proteomes" id="UP000199236"/>
    </source>
</evidence>
<evidence type="ECO:0000256" key="3">
    <source>
        <dbReference type="ARBA" id="ARBA00022490"/>
    </source>
</evidence>
<evidence type="ECO:0000256" key="5">
    <source>
        <dbReference type="ARBA" id="ARBA00022840"/>
    </source>
</evidence>
<evidence type="ECO:0000256" key="4">
    <source>
        <dbReference type="ARBA" id="ARBA00022741"/>
    </source>
</evidence>